<sequence>MPVVRFQMSSALDPATLMDVLTDFGPSRPNRWPTIDEEHFQVHALGDTWAEVTEGTAAAWERARYDWDTKHRRVTVTTHDSKVFGPGGGWIFQLTPQATGTRVDIELVRTPSGLKRKLLAALLPAIAPRALKKSFAGPLDAR</sequence>
<gene>
    <name evidence="1" type="ORF">XA26_04000</name>
</gene>
<dbReference type="Proteomes" id="UP000057134">
    <property type="component" value="Chromosome"/>
</dbReference>
<reference evidence="1 2" key="1">
    <citation type="journal article" date="2015" name="MBio">
        <title>Enzymatic Degradation of Phenazines Can Generate Energy and Protect Sensitive Organisms from Toxicity.</title>
        <authorList>
            <person name="Costa K.C."/>
            <person name="Bergkessel M."/>
            <person name="Saunders S."/>
            <person name="Korlach J."/>
            <person name="Newman D.K."/>
        </authorList>
    </citation>
    <scope>NUCLEOTIDE SEQUENCE [LARGE SCALE GENOMIC DNA]</scope>
    <source>
        <strain evidence="1 2">CT6</strain>
    </source>
</reference>
<name>A0A0N9Y4Q5_MYCFO</name>
<evidence type="ECO:0000313" key="2">
    <source>
        <dbReference type="Proteomes" id="UP000057134"/>
    </source>
</evidence>
<accession>A0A0N9Y4Q5</accession>
<evidence type="ECO:0000313" key="1">
    <source>
        <dbReference type="EMBL" id="ALI24266.1"/>
    </source>
</evidence>
<evidence type="ECO:0008006" key="3">
    <source>
        <dbReference type="Google" id="ProtNLM"/>
    </source>
</evidence>
<dbReference type="KEGG" id="mft:XA26_04000"/>
<dbReference type="InterPro" id="IPR023393">
    <property type="entry name" value="START-like_dom_sf"/>
</dbReference>
<dbReference type="EMBL" id="CP011269">
    <property type="protein sequence ID" value="ALI24266.1"/>
    <property type="molecule type" value="Genomic_DNA"/>
</dbReference>
<dbReference type="SUPFAM" id="SSF55961">
    <property type="entry name" value="Bet v1-like"/>
    <property type="match status" value="1"/>
</dbReference>
<dbReference type="Gene3D" id="3.30.530.20">
    <property type="match status" value="1"/>
</dbReference>
<proteinExistence type="predicted"/>
<keyword evidence="2" id="KW-1185">Reference proteome</keyword>
<dbReference type="AlphaFoldDB" id="A0A0N9Y4Q5"/>
<dbReference type="PATRIC" id="fig|1766.6.peg.396"/>
<dbReference type="RefSeq" id="WP_054600851.1">
    <property type="nucleotide sequence ID" value="NZ_CP011269.1"/>
</dbReference>
<protein>
    <recommendedName>
        <fullName evidence="3">SRPBCC family protein</fullName>
    </recommendedName>
</protein>
<organism evidence="1 2">
    <name type="scientific">Mycolicibacterium fortuitum</name>
    <name type="common">Mycobacterium fortuitum</name>
    <dbReference type="NCBI Taxonomy" id="1766"/>
    <lineage>
        <taxon>Bacteria</taxon>
        <taxon>Bacillati</taxon>
        <taxon>Actinomycetota</taxon>
        <taxon>Actinomycetes</taxon>
        <taxon>Mycobacteriales</taxon>
        <taxon>Mycobacteriaceae</taxon>
        <taxon>Mycolicibacterium</taxon>
    </lineage>
</organism>